<gene>
    <name evidence="2" type="ORF">Vretifemale_12337</name>
    <name evidence="3" type="ORF">Vretimale_10320</name>
</gene>
<dbReference type="EMBL" id="BNCQ01000020">
    <property type="protein sequence ID" value="GIM05945.1"/>
    <property type="molecule type" value="Genomic_DNA"/>
</dbReference>
<keyword evidence="5" id="KW-1185">Reference proteome</keyword>
<feature type="region of interest" description="Disordered" evidence="1">
    <location>
        <begin position="240"/>
        <end position="264"/>
    </location>
</feature>
<feature type="region of interest" description="Disordered" evidence="1">
    <location>
        <begin position="505"/>
        <end position="547"/>
    </location>
</feature>
<evidence type="ECO:0000313" key="4">
    <source>
        <dbReference type="Proteomes" id="UP000722791"/>
    </source>
</evidence>
<reference evidence="3" key="1">
    <citation type="journal article" date="2021" name="Proc. Natl. Acad. Sci. U.S.A.">
        <title>Three genomes in the algal genus Volvox reveal the fate of a haploid sex-determining region after a transition to homothallism.</title>
        <authorList>
            <person name="Yamamoto K."/>
            <person name="Hamaji T."/>
            <person name="Kawai-Toyooka H."/>
            <person name="Matsuzaki R."/>
            <person name="Takahashi F."/>
            <person name="Nishimura Y."/>
            <person name="Kawachi M."/>
            <person name="Noguchi H."/>
            <person name="Minakuchi Y."/>
            <person name="Umen J.G."/>
            <person name="Toyoda A."/>
            <person name="Nozaki H."/>
        </authorList>
    </citation>
    <scope>NUCLEOTIDE SEQUENCE</scope>
    <source>
        <strain evidence="3">NIES-3785</strain>
        <strain evidence="2">NIES-3786</strain>
    </source>
</reference>
<evidence type="ECO:0000313" key="5">
    <source>
        <dbReference type="Proteomes" id="UP000747110"/>
    </source>
</evidence>
<evidence type="ECO:0000313" key="3">
    <source>
        <dbReference type="EMBL" id="GIM05945.1"/>
    </source>
</evidence>
<dbReference type="Proteomes" id="UP000747110">
    <property type="component" value="Unassembled WGS sequence"/>
</dbReference>
<name>A0A8J4GF39_9CHLO</name>
<feature type="compositionally biased region" description="Polar residues" evidence="1">
    <location>
        <begin position="469"/>
        <end position="483"/>
    </location>
</feature>
<organism evidence="3 4">
    <name type="scientific">Volvox reticuliferus</name>
    <dbReference type="NCBI Taxonomy" id="1737510"/>
    <lineage>
        <taxon>Eukaryota</taxon>
        <taxon>Viridiplantae</taxon>
        <taxon>Chlorophyta</taxon>
        <taxon>core chlorophytes</taxon>
        <taxon>Chlorophyceae</taxon>
        <taxon>CS clade</taxon>
        <taxon>Chlamydomonadales</taxon>
        <taxon>Volvocaceae</taxon>
        <taxon>Volvox</taxon>
    </lineage>
</organism>
<feature type="compositionally biased region" description="Pro residues" evidence="1">
    <location>
        <begin position="799"/>
        <end position="811"/>
    </location>
</feature>
<feature type="compositionally biased region" description="Gly residues" evidence="1">
    <location>
        <begin position="449"/>
        <end position="458"/>
    </location>
</feature>
<feature type="region of interest" description="Disordered" evidence="1">
    <location>
        <begin position="770"/>
        <end position="827"/>
    </location>
</feature>
<protein>
    <submittedName>
        <fullName evidence="3">Uncharacterized protein</fullName>
    </submittedName>
</protein>
<feature type="compositionally biased region" description="Low complexity" evidence="1">
    <location>
        <begin position="770"/>
        <end position="781"/>
    </location>
</feature>
<feature type="compositionally biased region" description="Polar residues" evidence="1">
    <location>
        <begin position="95"/>
        <end position="112"/>
    </location>
</feature>
<dbReference type="OrthoDB" id="10540082at2759"/>
<dbReference type="AlphaFoldDB" id="A0A8J4GF39"/>
<feature type="compositionally biased region" description="Basic and acidic residues" evidence="1">
    <location>
        <begin position="782"/>
        <end position="794"/>
    </location>
</feature>
<dbReference type="EMBL" id="BNCP01000027">
    <property type="protein sequence ID" value="GIL83549.1"/>
    <property type="molecule type" value="Genomic_DNA"/>
</dbReference>
<accession>A0A8J4GF39</accession>
<feature type="region of interest" description="Disordered" evidence="1">
    <location>
        <begin position="442"/>
        <end position="487"/>
    </location>
</feature>
<feature type="region of interest" description="Disordered" evidence="1">
    <location>
        <begin position="91"/>
        <end position="175"/>
    </location>
</feature>
<dbReference type="Proteomes" id="UP000722791">
    <property type="component" value="Unassembled WGS sequence"/>
</dbReference>
<feature type="compositionally biased region" description="Polar residues" evidence="1">
    <location>
        <begin position="140"/>
        <end position="160"/>
    </location>
</feature>
<evidence type="ECO:0000313" key="2">
    <source>
        <dbReference type="EMBL" id="GIL83549.1"/>
    </source>
</evidence>
<comment type="caution">
    <text evidence="3">The sequence shown here is derived from an EMBL/GenBank/DDBJ whole genome shotgun (WGS) entry which is preliminary data.</text>
</comment>
<feature type="compositionally biased region" description="Acidic residues" evidence="1">
    <location>
        <begin position="241"/>
        <end position="256"/>
    </location>
</feature>
<feature type="compositionally biased region" description="Polar residues" evidence="1">
    <location>
        <begin position="120"/>
        <end position="132"/>
    </location>
</feature>
<proteinExistence type="predicted"/>
<evidence type="ECO:0000256" key="1">
    <source>
        <dbReference type="SAM" id="MobiDB-lite"/>
    </source>
</evidence>
<feature type="region of interest" description="Disordered" evidence="1">
    <location>
        <begin position="283"/>
        <end position="302"/>
    </location>
</feature>
<sequence>MVLGTCLCFPAASAKVEPFPVASEPAGTNAATIASTTTSTAATPSIVTTTRDGRANDSPATAGCGHWLQSFKIQPLKPALKSTDGGMPPKVYAASSVNTTTAPITDQATSRSETTRPPRASQSCPGATSTSYNHRRAFHSRSSAHGTTKNIDGASGNNGSRRPMTSKPSSCTGNRIGVGNGGKTCFSDLGANNLHNNNELDIGGGGREEQEYDALMAANISETGECCGFPSECGCDPYTDPYDDVDVDDDDDDAEPDGLSRATGAPTAAYAAASAARLQGGGSVTSTAAASGGPSRSAKSNGRSWSFRVMTDLHLAPDRHGRLRLPSILMFTHRRPPRHARTEAWWTKIRGVLIDTGRSMTQSLGYRSRRRVQDGDTEVNGSAVVGGGSNCGYVGGNNSGCGTLEAEDCVEDGGDDGTAMNGAQTDPPLGWFQSSLLKSQSCSSIDDNGGSGGGGSGGASRKFAAVEQASGTRSEVGTTTTDSPVRGPVVAEAGLSAATSSVGLLPGAVTSGESGPDLKSRSFGLASTAAHGDNGGSSRRHDTATRPVGGSAAPMYCEPAPLPPVGGSSSCCDCGSCSGRVSNNSCSRRNSNSSNGGASRGAASRHTIYEDGGYSGGGGGSAAAAAASTTSDCYNLAVDIFSKQLPPLGLAFTASEYDEAPAAPAALTPTQDVCNDSILHVVNADDDAAASAEAADQQSPLYSPRLLHGDNAENIASGATGLKSSFHRRDFGTTPGVSLAAAAGAGAEDIPSPMSSTYLLYSNSNAGIGAAPAPAAAPRASSRVDGRASSRDHTAGGPSLPPLPPLLPPLPFRHEPRPRTPPAGKSR</sequence>
<feature type="region of interest" description="Disordered" evidence="1">
    <location>
        <begin position="580"/>
        <end position="603"/>
    </location>
</feature>